<evidence type="ECO:0000259" key="1">
    <source>
        <dbReference type="Pfam" id="PF12697"/>
    </source>
</evidence>
<evidence type="ECO:0000313" key="3">
    <source>
        <dbReference type="Proteomes" id="UP000019140"/>
    </source>
</evidence>
<comment type="caution">
    <text evidence="2">The sequence shown here is derived from an EMBL/GenBank/DDBJ whole genome shotgun (WGS) entry which is preliminary data.</text>
</comment>
<gene>
    <name evidence="2" type="ORF">ETSY2_04160</name>
</gene>
<organism evidence="2 3">
    <name type="scientific">Candidatus Entotheonella gemina</name>
    <dbReference type="NCBI Taxonomy" id="1429439"/>
    <lineage>
        <taxon>Bacteria</taxon>
        <taxon>Pseudomonadati</taxon>
        <taxon>Nitrospinota/Tectimicrobiota group</taxon>
        <taxon>Candidatus Tectimicrobiota</taxon>
        <taxon>Candidatus Entotheonellia</taxon>
        <taxon>Candidatus Entotheonellales</taxon>
        <taxon>Candidatus Entotheonellaceae</taxon>
        <taxon>Candidatus Entotheonella</taxon>
    </lineage>
</organism>
<dbReference type="EMBL" id="AZHX01000167">
    <property type="protein sequence ID" value="ETX08647.1"/>
    <property type="molecule type" value="Genomic_DNA"/>
</dbReference>
<dbReference type="SUPFAM" id="SSF53474">
    <property type="entry name" value="alpha/beta-Hydrolases"/>
    <property type="match status" value="1"/>
</dbReference>
<sequence>MLADLVDVTTEDEIPLNGAYLAPSITARRSRIDCLCFFHGDGGHFYRPLYLELGARLAAQGIAFLSANRRGHDIVSNGARGGALQGYAHESVDHARFDYAAWIELLQARGHRAIALAGHSGGAVRAVYTQSKMHFESVEAVIAISPGEYHHQGLIDLHGEVFVDTYQQAQSLLDQGQPDVYLRPGMPFGATWSARAFVDCFHPDGRYSVTARAQQTGCPTLFVFGAEECAGPQILPLCGAAMQRLRDAAYGHVTVKVIDGANHGYEGRDAELFEVLRDWLMGV</sequence>
<proteinExistence type="predicted"/>
<dbReference type="InterPro" id="IPR000073">
    <property type="entry name" value="AB_hydrolase_1"/>
</dbReference>
<dbReference type="Pfam" id="PF12697">
    <property type="entry name" value="Abhydrolase_6"/>
    <property type="match status" value="1"/>
</dbReference>
<feature type="domain" description="AB hydrolase-1" evidence="1">
    <location>
        <begin position="37"/>
        <end position="270"/>
    </location>
</feature>
<evidence type="ECO:0000313" key="2">
    <source>
        <dbReference type="EMBL" id="ETX08647.1"/>
    </source>
</evidence>
<dbReference type="Proteomes" id="UP000019140">
    <property type="component" value="Unassembled WGS sequence"/>
</dbReference>
<dbReference type="Gene3D" id="3.40.50.1820">
    <property type="entry name" value="alpha/beta hydrolase"/>
    <property type="match status" value="1"/>
</dbReference>
<keyword evidence="3" id="KW-1185">Reference proteome</keyword>
<accession>W4MG43</accession>
<name>W4MG43_9BACT</name>
<dbReference type="AlphaFoldDB" id="W4MG43"/>
<dbReference type="InterPro" id="IPR029058">
    <property type="entry name" value="AB_hydrolase_fold"/>
</dbReference>
<dbReference type="HOGENOM" id="CLU_982410_0_0_7"/>
<protein>
    <recommendedName>
        <fullName evidence="1">AB hydrolase-1 domain-containing protein</fullName>
    </recommendedName>
</protein>
<reference evidence="2 3" key="1">
    <citation type="journal article" date="2014" name="Nature">
        <title>An environmental bacterial taxon with a large and distinct metabolic repertoire.</title>
        <authorList>
            <person name="Wilson M.C."/>
            <person name="Mori T."/>
            <person name="Ruckert C."/>
            <person name="Uria A.R."/>
            <person name="Helf M.J."/>
            <person name="Takada K."/>
            <person name="Gernert C."/>
            <person name="Steffens U.A."/>
            <person name="Heycke N."/>
            <person name="Schmitt S."/>
            <person name="Rinke C."/>
            <person name="Helfrich E.J."/>
            <person name="Brachmann A.O."/>
            <person name="Gurgui C."/>
            <person name="Wakimoto T."/>
            <person name="Kracht M."/>
            <person name="Crusemann M."/>
            <person name="Hentschel U."/>
            <person name="Abe I."/>
            <person name="Matsunaga S."/>
            <person name="Kalinowski J."/>
            <person name="Takeyama H."/>
            <person name="Piel J."/>
        </authorList>
    </citation>
    <scope>NUCLEOTIDE SEQUENCE [LARGE SCALE GENOMIC DNA]</scope>
    <source>
        <strain evidence="3">TSY2</strain>
    </source>
</reference>